<reference evidence="2" key="1">
    <citation type="journal article" date="2020" name="Stud. Mycol.">
        <title>101 Dothideomycetes genomes: a test case for predicting lifestyles and emergence of pathogens.</title>
        <authorList>
            <person name="Haridas S."/>
            <person name="Albert R."/>
            <person name="Binder M."/>
            <person name="Bloem J."/>
            <person name="Labutti K."/>
            <person name="Salamov A."/>
            <person name="Andreopoulos B."/>
            <person name="Baker S."/>
            <person name="Barry K."/>
            <person name="Bills G."/>
            <person name="Bluhm B."/>
            <person name="Cannon C."/>
            <person name="Castanera R."/>
            <person name="Culley D."/>
            <person name="Daum C."/>
            <person name="Ezra D."/>
            <person name="Gonzalez J."/>
            <person name="Henrissat B."/>
            <person name="Kuo A."/>
            <person name="Liang C."/>
            <person name="Lipzen A."/>
            <person name="Lutzoni F."/>
            <person name="Magnuson J."/>
            <person name="Mondo S."/>
            <person name="Nolan M."/>
            <person name="Ohm R."/>
            <person name="Pangilinan J."/>
            <person name="Park H.-J."/>
            <person name="Ramirez L."/>
            <person name="Alfaro M."/>
            <person name="Sun H."/>
            <person name="Tritt A."/>
            <person name="Yoshinaga Y."/>
            <person name="Zwiers L.-H."/>
            <person name="Turgeon B."/>
            <person name="Goodwin S."/>
            <person name="Spatafora J."/>
            <person name="Crous P."/>
            <person name="Grigoriev I."/>
        </authorList>
    </citation>
    <scope>NUCLEOTIDE SEQUENCE</scope>
    <source>
        <strain evidence="2">CBS 480.64</strain>
    </source>
</reference>
<proteinExistence type="predicted"/>
<dbReference type="Gene3D" id="3.60.110.10">
    <property type="entry name" value="Carbon-nitrogen hydrolase"/>
    <property type="match status" value="1"/>
</dbReference>
<dbReference type="SUPFAM" id="SSF56317">
    <property type="entry name" value="Carbon-nitrogen hydrolase"/>
    <property type="match status" value="1"/>
</dbReference>
<dbReference type="Proteomes" id="UP000799421">
    <property type="component" value="Unassembled WGS sequence"/>
</dbReference>
<keyword evidence="3" id="KW-1185">Reference proteome</keyword>
<dbReference type="PANTHER" id="PTHR23088">
    <property type="entry name" value="NITRILASE-RELATED"/>
    <property type="match status" value="1"/>
</dbReference>
<dbReference type="OrthoDB" id="10250282at2759"/>
<sequence>VFHPFPLPPKKNYTPNKTQVLFLPEASDFIASSPHETLSLTFPVSKSPFVQGLVTEAKIHSLSLSVGIHEPSPTPQKVSNTLIWISPEGVITNRYQKLHLFDLDLSSTGGAVLSESTTTEPGATLPEPFSSPIGKIGPMICFDLRFPQVSLALRRMGAEVLLYPSAFTVQTGRRHWEVLLRARAIECQCYVVAAAQRGWHSETRESYGHGMVVDPCGEVVAEVKGEGVGVEVVEVDLGVVRETRRGLPLCRRTDVYPEV</sequence>
<name>A0A6A7BS64_9PEZI</name>
<evidence type="ECO:0000313" key="3">
    <source>
        <dbReference type="Proteomes" id="UP000799421"/>
    </source>
</evidence>
<dbReference type="EMBL" id="MU006038">
    <property type="protein sequence ID" value="KAF2857539.1"/>
    <property type="molecule type" value="Genomic_DNA"/>
</dbReference>
<dbReference type="InterPro" id="IPR003010">
    <property type="entry name" value="C-N_Hydrolase"/>
</dbReference>
<evidence type="ECO:0000259" key="1">
    <source>
        <dbReference type="PROSITE" id="PS50263"/>
    </source>
</evidence>
<evidence type="ECO:0000313" key="2">
    <source>
        <dbReference type="EMBL" id="KAF2857539.1"/>
    </source>
</evidence>
<gene>
    <name evidence="2" type="ORF">K470DRAFT_260698</name>
</gene>
<organism evidence="2 3">
    <name type="scientific">Piedraia hortae CBS 480.64</name>
    <dbReference type="NCBI Taxonomy" id="1314780"/>
    <lineage>
        <taxon>Eukaryota</taxon>
        <taxon>Fungi</taxon>
        <taxon>Dikarya</taxon>
        <taxon>Ascomycota</taxon>
        <taxon>Pezizomycotina</taxon>
        <taxon>Dothideomycetes</taxon>
        <taxon>Dothideomycetidae</taxon>
        <taxon>Capnodiales</taxon>
        <taxon>Piedraiaceae</taxon>
        <taxon>Piedraia</taxon>
    </lineage>
</organism>
<dbReference type="InterPro" id="IPR036526">
    <property type="entry name" value="C-N_Hydrolase_sf"/>
</dbReference>
<dbReference type="PANTHER" id="PTHR23088:SF27">
    <property type="entry name" value="DEAMINATED GLUTATHIONE AMIDASE"/>
    <property type="match status" value="1"/>
</dbReference>
<dbReference type="PROSITE" id="PS50263">
    <property type="entry name" value="CN_HYDROLASE"/>
    <property type="match status" value="1"/>
</dbReference>
<accession>A0A6A7BS64</accession>
<feature type="non-terminal residue" evidence="2">
    <location>
        <position position="1"/>
    </location>
</feature>
<dbReference type="Pfam" id="PF00795">
    <property type="entry name" value="CN_hydrolase"/>
    <property type="match status" value="1"/>
</dbReference>
<feature type="domain" description="CN hydrolase" evidence="1">
    <location>
        <begin position="1"/>
        <end position="237"/>
    </location>
</feature>
<protein>
    <submittedName>
        <fullName evidence="2">Nitrilase-like protein</fullName>
    </submittedName>
</protein>
<dbReference type="AlphaFoldDB" id="A0A6A7BS64"/>